<dbReference type="InterPro" id="IPR005467">
    <property type="entry name" value="His_kinase_dom"/>
</dbReference>
<evidence type="ECO:0000256" key="6">
    <source>
        <dbReference type="SAM" id="Phobius"/>
    </source>
</evidence>
<evidence type="ECO:0000313" key="9">
    <source>
        <dbReference type="Proteomes" id="UP000189739"/>
    </source>
</evidence>
<gene>
    <name evidence="8" type="ORF">BC343_04890</name>
</gene>
<reference evidence="8 9" key="1">
    <citation type="submission" date="2016-07" db="EMBL/GenBank/DDBJ databases">
        <title>Genomic analysis of zinc-resistant bacterium Mucilaginibacter pedocola TBZ30.</title>
        <authorList>
            <person name="Huang J."/>
            <person name="Tang J."/>
        </authorList>
    </citation>
    <scope>NUCLEOTIDE SEQUENCE [LARGE SCALE GENOMIC DNA]</scope>
    <source>
        <strain evidence="8 9">TBZ30</strain>
    </source>
</reference>
<feature type="domain" description="Histidine kinase" evidence="7">
    <location>
        <begin position="460"/>
        <end position="699"/>
    </location>
</feature>
<dbReference type="InterPro" id="IPR019734">
    <property type="entry name" value="TPR_rpt"/>
</dbReference>
<dbReference type="InterPro" id="IPR011990">
    <property type="entry name" value="TPR-like_helical_dom_sf"/>
</dbReference>
<dbReference type="InterPro" id="IPR003661">
    <property type="entry name" value="HisK_dim/P_dom"/>
</dbReference>
<evidence type="ECO:0000313" key="8">
    <source>
        <dbReference type="EMBL" id="OOQ59516.1"/>
    </source>
</evidence>
<keyword evidence="4" id="KW-0802">TPR repeat</keyword>
<sequence>MFLLLVIPEFAAAQQKPDAKADTALIKILDMPADTNKVNAYLGYVKTNGKIFKNETLFMRNTLQMVGIAKKKGFNKGLIALYDELFHFYFFSKNDFNKAFDYINYAYNLAKSTGHNRETTHALSHLAQCYLFIGDNAKALAAYSEAAAILKTEKSSYKFRSEAGLTGAIGRLYANNFKQYNKALPFDLKTTQLAINIKDTALIATGYAQAANDYYHLKQYPTAYLYCRKFLAFEGVERSTSYPNVNNTLGLIYRDASDAELTGMGVAPAARLQKVSEAFAEALKYAKIGAYLPNLVESLENTSSLYTRKGDYQKAYETYKEYILLRDSLENAGAKKNILRKQLNSEFTRQADSLKFQQQLTNTQLRAKQVQSYYFVGGLIVLAALSVFIWRNYDNQRKSNILLSEANRHIAEANVQLNQQRAEITTQRDRLTETVATLTSTQQQLIQTEKMASLGELTAGIAHEIQNPLNFVNNFSEVSIEMIAEANEEFEKGDLEEAKAIINDVQQNIEKIHFHGKRADSIVKNMLEHSRASAGKRELTDVNKLADEYLRLAYHGLRAKDKTFNAELETNLADDMPLVPLISQDVGRVLLNLFNNAFYAVQQKQRTAPDGYKPKVSLSTKQEDGQIMISVNDNGHGIPPAIRDKIMQPFFTTKPTGQGTGLGLSLSYDIIVKSHGGKIFLNPEVTDGTEMIVTLPLKKVS</sequence>
<dbReference type="PANTHER" id="PTHR43065:SF42">
    <property type="entry name" value="TWO-COMPONENT SENSOR PPRA"/>
    <property type="match status" value="1"/>
</dbReference>
<dbReference type="Gene3D" id="1.10.287.130">
    <property type="match status" value="1"/>
</dbReference>
<proteinExistence type="predicted"/>
<evidence type="ECO:0000256" key="5">
    <source>
        <dbReference type="SAM" id="Coils"/>
    </source>
</evidence>
<evidence type="ECO:0000256" key="2">
    <source>
        <dbReference type="ARBA" id="ARBA00012438"/>
    </source>
</evidence>
<dbReference type="InterPro" id="IPR036890">
    <property type="entry name" value="HATPase_C_sf"/>
</dbReference>
<feature type="coiled-coil region" evidence="5">
    <location>
        <begin position="403"/>
        <end position="434"/>
    </location>
</feature>
<dbReference type="Pfam" id="PF00512">
    <property type="entry name" value="HisKA"/>
    <property type="match status" value="1"/>
</dbReference>
<evidence type="ECO:0000256" key="4">
    <source>
        <dbReference type="PROSITE-ProRule" id="PRU00339"/>
    </source>
</evidence>
<keyword evidence="6" id="KW-0812">Transmembrane</keyword>
<dbReference type="AlphaFoldDB" id="A0A1S9PEZ9"/>
<keyword evidence="6" id="KW-1133">Transmembrane helix</keyword>
<feature type="transmembrane region" description="Helical" evidence="6">
    <location>
        <begin position="372"/>
        <end position="390"/>
    </location>
</feature>
<keyword evidence="6" id="KW-0472">Membrane</keyword>
<protein>
    <recommendedName>
        <fullName evidence="2">histidine kinase</fullName>
        <ecNumber evidence="2">2.7.13.3</ecNumber>
    </recommendedName>
</protein>
<dbReference type="Proteomes" id="UP000189739">
    <property type="component" value="Unassembled WGS sequence"/>
</dbReference>
<accession>A0A1S9PEZ9</accession>
<dbReference type="PRINTS" id="PR00344">
    <property type="entry name" value="BCTRLSENSOR"/>
</dbReference>
<dbReference type="EC" id="2.7.13.3" evidence="2"/>
<dbReference type="EMBL" id="MBTF01000012">
    <property type="protein sequence ID" value="OOQ59516.1"/>
    <property type="molecule type" value="Genomic_DNA"/>
</dbReference>
<dbReference type="PROSITE" id="PS50109">
    <property type="entry name" value="HIS_KIN"/>
    <property type="match status" value="1"/>
</dbReference>
<evidence type="ECO:0000256" key="3">
    <source>
        <dbReference type="ARBA" id="ARBA00022553"/>
    </source>
</evidence>
<dbReference type="Gene3D" id="1.25.40.10">
    <property type="entry name" value="Tetratricopeptide repeat domain"/>
    <property type="match status" value="2"/>
</dbReference>
<dbReference type="GO" id="GO:0000155">
    <property type="term" value="F:phosphorelay sensor kinase activity"/>
    <property type="evidence" value="ECO:0007669"/>
    <property type="project" value="InterPro"/>
</dbReference>
<name>A0A1S9PEZ9_9SPHI</name>
<dbReference type="Pfam" id="PF02518">
    <property type="entry name" value="HATPase_c"/>
    <property type="match status" value="1"/>
</dbReference>
<dbReference type="InterPro" id="IPR003594">
    <property type="entry name" value="HATPase_dom"/>
</dbReference>
<evidence type="ECO:0000259" key="7">
    <source>
        <dbReference type="PROSITE" id="PS50109"/>
    </source>
</evidence>
<dbReference type="STRING" id="1792845.BC343_04890"/>
<dbReference type="PROSITE" id="PS50005">
    <property type="entry name" value="TPR"/>
    <property type="match status" value="1"/>
</dbReference>
<dbReference type="InterPro" id="IPR036097">
    <property type="entry name" value="HisK_dim/P_sf"/>
</dbReference>
<keyword evidence="9" id="KW-1185">Reference proteome</keyword>
<comment type="catalytic activity">
    <reaction evidence="1">
        <text>ATP + protein L-histidine = ADP + protein N-phospho-L-histidine.</text>
        <dbReference type="EC" id="2.7.13.3"/>
    </reaction>
</comment>
<keyword evidence="3" id="KW-0597">Phosphoprotein</keyword>
<dbReference type="PANTHER" id="PTHR43065">
    <property type="entry name" value="SENSOR HISTIDINE KINASE"/>
    <property type="match status" value="1"/>
</dbReference>
<dbReference type="SUPFAM" id="SSF47384">
    <property type="entry name" value="Homodimeric domain of signal transducing histidine kinase"/>
    <property type="match status" value="1"/>
</dbReference>
<dbReference type="SUPFAM" id="SSF55874">
    <property type="entry name" value="ATPase domain of HSP90 chaperone/DNA topoisomerase II/histidine kinase"/>
    <property type="match status" value="1"/>
</dbReference>
<dbReference type="SMART" id="SM00388">
    <property type="entry name" value="HisKA"/>
    <property type="match status" value="1"/>
</dbReference>
<dbReference type="SMART" id="SM00387">
    <property type="entry name" value="HATPase_c"/>
    <property type="match status" value="1"/>
</dbReference>
<dbReference type="CDD" id="cd00082">
    <property type="entry name" value="HisKA"/>
    <property type="match status" value="1"/>
</dbReference>
<dbReference type="Gene3D" id="3.30.565.10">
    <property type="entry name" value="Histidine kinase-like ATPase, C-terminal domain"/>
    <property type="match status" value="1"/>
</dbReference>
<keyword evidence="5" id="KW-0175">Coiled coil</keyword>
<feature type="repeat" description="TPR" evidence="4">
    <location>
        <begin position="296"/>
        <end position="329"/>
    </location>
</feature>
<dbReference type="SUPFAM" id="SSF48452">
    <property type="entry name" value="TPR-like"/>
    <property type="match status" value="2"/>
</dbReference>
<comment type="caution">
    <text evidence="8">The sequence shown here is derived from an EMBL/GenBank/DDBJ whole genome shotgun (WGS) entry which is preliminary data.</text>
</comment>
<evidence type="ECO:0000256" key="1">
    <source>
        <dbReference type="ARBA" id="ARBA00000085"/>
    </source>
</evidence>
<dbReference type="InterPro" id="IPR004358">
    <property type="entry name" value="Sig_transdc_His_kin-like_C"/>
</dbReference>
<organism evidence="8 9">
    <name type="scientific">Mucilaginibacter pedocola</name>
    <dbReference type="NCBI Taxonomy" id="1792845"/>
    <lineage>
        <taxon>Bacteria</taxon>
        <taxon>Pseudomonadati</taxon>
        <taxon>Bacteroidota</taxon>
        <taxon>Sphingobacteriia</taxon>
        <taxon>Sphingobacteriales</taxon>
        <taxon>Sphingobacteriaceae</taxon>
        <taxon>Mucilaginibacter</taxon>
    </lineage>
</organism>